<sequence length="299" mass="34553">MPYPIAKLPYGLRCRLRNLATPVESCELQIAAGDVSICPPMLQKLRTIRGDCAFVFDKNFQTEIDLIFYSDDRPITVELTKECPVHCIGNLRFFSITLNDLTPDVSDNLFLDSKHVIMNTCENSKAFYEKVSSLTCGKPTEISLMRGDDQVYDLAKIFRVFPHLEKVYVRGLFKLTWMTDITKYQKCKLRELKLYSIIWCSGQEDYKIDASTVDNIITFINAQQQRFTLYLELSWSFQNEINLSQLLAEKLHVTKHNNPFFPSIVFTRSNKTSHFCVVPDRQTRSATKRKLATEVNDKS</sequence>
<dbReference type="Proteomes" id="UP000492821">
    <property type="component" value="Unassembled WGS sequence"/>
</dbReference>
<evidence type="ECO:0000313" key="1">
    <source>
        <dbReference type="Proteomes" id="UP000492821"/>
    </source>
</evidence>
<dbReference type="AlphaFoldDB" id="A0A7E4V6X2"/>
<reference evidence="2" key="2">
    <citation type="submission" date="2020-10" db="UniProtKB">
        <authorList>
            <consortium name="WormBaseParasite"/>
        </authorList>
    </citation>
    <scope>IDENTIFICATION</scope>
</reference>
<dbReference type="WBParaSite" id="Pan_g16749.t1">
    <property type="protein sequence ID" value="Pan_g16749.t1"/>
    <property type="gene ID" value="Pan_g16749"/>
</dbReference>
<protein>
    <submittedName>
        <fullName evidence="2">F-box domain-containing protein</fullName>
    </submittedName>
</protein>
<reference evidence="1" key="1">
    <citation type="journal article" date="2013" name="Genetics">
        <title>The draft genome and transcriptome of Panagrellus redivivus are shaped by the harsh demands of a free-living lifestyle.</title>
        <authorList>
            <person name="Srinivasan J."/>
            <person name="Dillman A.R."/>
            <person name="Macchietto M.G."/>
            <person name="Heikkinen L."/>
            <person name="Lakso M."/>
            <person name="Fracchia K.M."/>
            <person name="Antoshechkin I."/>
            <person name="Mortazavi A."/>
            <person name="Wong G."/>
            <person name="Sternberg P.W."/>
        </authorList>
    </citation>
    <scope>NUCLEOTIDE SEQUENCE [LARGE SCALE GENOMIC DNA]</scope>
    <source>
        <strain evidence="1">MT8872</strain>
    </source>
</reference>
<organism evidence="1 2">
    <name type="scientific">Panagrellus redivivus</name>
    <name type="common">Microworm</name>
    <dbReference type="NCBI Taxonomy" id="6233"/>
    <lineage>
        <taxon>Eukaryota</taxon>
        <taxon>Metazoa</taxon>
        <taxon>Ecdysozoa</taxon>
        <taxon>Nematoda</taxon>
        <taxon>Chromadorea</taxon>
        <taxon>Rhabditida</taxon>
        <taxon>Tylenchina</taxon>
        <taxon>Panagrolaimomorpha</taxon>
        <taxon>Panagrolaimoidea</taxon>
        <taxon>Panagrolaimidae</taxon>
        <taxon>Panagrellus</taxon>
    </lineage>
</organism>
<name>A0A7E4V6X2_PANRE</name>
<evidence type="ECO:0000313" key="2">
    <source>
        <dbReference type="WBParaSite" id="Pan_g16749.t1"/>
    </source>
</evidence>
<proteinExistence type="predicted"/>
<accession>A0A7E4V6X2</accession>
<keyword evidence="1" id="KW-1185">Reference proteome</keyword>